<organism evidence="3 4">
    <name type="scientific">Amycolatopsis acidiphila</name>
    <dbReference type="NCBI Taxonomy" id="715473"/>
    <lineage>
        <taxon>Bacteria</taxon>
        <taxon>Bacillati</taxon>
        <taxon>Actinomycetota</taxon>
        <taxon>Actinomycetes</taxon>
        <taxon>Pseudonocardiales</taxon>
        <taxon>Pseudonocardiaceae</taxon>
        <taxon>Amycolatopsis</taxon>
    </lineage>
</organism>
<reference evidence="3 4" key="1">
    <citation type="submission" date="2019-07" db="EMBL/GenBank/DDBJ databases">
        <title>New species of Amycolatopsis and Streptomyces.</title>
        <authorList>
            <person name="Duangmal K."/>
            <person name="Teo W.F.A."/>
            <person name="Lipun K."/>
        </authorList>
    </citation>
    <scope>NUCLEOTIDE SEQUENCE [LARGE SCALE GENOMIC DNA]</scope>
    <source>
        <strain evidence="3 4">JCM 30562</strain>
    </source>
</reference>
<dbReference type="InterPro" id="IPR055170">
    <property type="entry name" value="GFO_IDH_MocA-like_dom"/>
</dbReference>
<dbReference type="RefSeq" id="WP_144633443.1">
    <property type="nucleotide sequence ID" value="NZ_BNAX01000014.1"/>
</dbReference>
<accession>A0A558AM60</accession>
<proteinExistence type="predicted"/>
<dbReference type="EMBL" id="VJZA01000003">
    <property type="protein sequence ID" value="TVT25354.1"/>
    <property type="molecule type" value="Genomic_DNA"/>
</dbReference>
<evidence type="ECO:0000259" key="1">
    <source>
        <dbReference type="Pfam" id="PF01408"/>
    </source>
</evidence>
<feature type="domain" description="GFO/IDH/MocA-like oxidoreductase" evidence="2">
    <location>
        <begin position="132"/>
        <end position="264"/>
    </location>
</feature>
<protein>
    <submittedName>
        <fullName evidence="3">Gfo/Idh/MocA family oxidoreductase</fullName>
    </submittedName>
</protein>
<dbReference type="Proteomes" id="UP000318578">
    <property type="component" value="Unassembled WGS sequence"/>
</dbReference>
<keyword evidence="4" id="KW-1185">Reference proteome</keyword>
<dbReference type="GO" id="GO:0000166">
    <property type="term" value="F:nucleotide binding"/>
    <property type="evidence" value="ECO:0007669"/>
    <property type="project" value="InterPro"/>
</dbReference>
<feature type="domain" description="Gfo/Idh/MocA-like oxidoreductase N-terminal" evidence="1">
    <location>
        <begin position="6"/>
        <end position="118"/>
    </location>
</feature>
<dbReference type="SUPFAM" id="SSF51735">
    <property type="entry name" value="NAD(P)-binding Rossmann-fold domains"/>
    <property type="match status" value="1"/>
</dbReference>
<dbReference type="Gene3D" id="3.30.360.10">
    <property type="entry name" value="Dihydrodipicolinate Reductase, domain 2"/>
    <property type="match status" value="1"/>
</dbReference>
<evidence type="ECO:0000313" key="3">
    <source>
        <dbReference type="EMBL" id="TVT25354.1"/>
    </source>
</evidence>
<dbReference type="AlphaFoldDB" id="A0A558AM60"/>
<dbReference type="OrthoDB" id="9815825at2"/>
<dbReference type="InterPro" id="IPR036291">
    <property type="entry name" value="NAD(P)-bd_dom_sf"/>
</dbReference>
<dbReference type="Gene3D" id="3.40.50.720">
    <property type="entry name" value="NAD(P)-binding Rossmann-like Domain"/>
    <property type="match status" value="1"/>
</dbReference>
<evidence type="ECO:0000259" key="2">
    <source>
        <dbReference type="Pfam" id="PF22725"/>
    </source>
</evidence>
<dbReference type="Pfam" id="PF22725">
    <property type="entry name" value="GFO_IDH_MocA_C3"/>
    <property type="match status" value="1"/>
</dbReference>
<dbReference type="SUPFAM" id="SSF55347">
    <property type="entry name" value="Glyceraldehyde-3-phosphate dehydrogenase-like, C-terminal domain"/>
    <property type="match status" value="1"/>
</dbReference>
<dbReference type="InterPro" id="IPR000683">
    <property type="entry name" value="Gfo/Idh/MocA-like_OxRdtase_N"/>
</dbReference>
<gene>
    <name evidence="3" type="ORF">FNH06_03555</name>
</gene>
<dbReference type="InterPro" id="IPR052515">
    <property type="entry name" value="Gfo/Idh/MocA_Oxidoreductase"/>
</dbReference>
<evidence type="ECO:0000313" key="4">
    <source>
        <dbReference type="Proteomes" id="UP000318578"/>
    </source>
</evidence>
<comment type="caution">
    <text evidence="3">The sequence shown here is derived from an EMBL/GenBank/DDBJ whole genome shotgun (WGS) entry which is preliminary data.</text>
</comment>
<name>A0A558AM60_9PSEU</name>
<dbReference type="PANTHER" id="PTHR43249">
    <property type="entry name" value="UDP-N-ACETYL-2-AMINO-2-DEOXY-D-GLUCURONATE OXIDASE"/>
    <property type="match status" value="1"/>
</dbReference>
<dbReference type="PANTHER" id="PTHR43249:SF1">
    <property type="entry name" value="D-GLUCOSIDE 3-DEHYDROGENASE"/>
    <property type="match status" value="1"/>
</dbReference>
<dbReference type="Pfam" id="PF01408">
    <property type="entry name" value="GFO_IDH_MocA"/>
    <property type="match status" value="1"/>
</dbReference>
<sequence length="350" mass="37822">MAEPVGFALVGLGYGATRCQMLAETPTARLAAVVDANAERAREYGERYDVPWFTDVSGALTRDDVDVVGIYTPSGLHLDLAAAVANAGKHVLLTKPMEVNLARSDAIADTCADAGVELFGEFYLRYYEDNWRLKNAIDSGVLGRLILGEFGFKCFRPDEYYRSDGAWRQTWELNGGGVVMNQAIHAIDKLTWCMGEVESVHAVTGTYAHDIPVEDTAVAALTLRSGAMAVLVATSTFRTTSGMDDIYGGGFTTRAEVNGDRGSLSLLDDVLTMEKFDQGSLGRFDGKPLNVFDDIAGALTEAGYESATLARGEQARRPVEIAMAIYDSARAGKPVRISDYRRDAVGEALT</sequence>